<keyword evidence="2" id="KW-1185">Reference proteome</keyword>
<protein>
    <recommendedName>
        <fullName evidence="3">Nidogen G2 beta-barrel domain-containing protein</fullName>
    </recommendedName>
</protein>
<gene>
    <name evidence="1" type="ORF">N306_00156</name>
</gene>
<dbReference type="AlphaFoldDB" id="A0A091VAW6"/>
<name>A0A091VAW6_OPIHO</name>
<dbReference type="EMBL" id="KK733857">
    <property type="protein sequence ID" value="KFR00447.1"/>
    <property type="molecule type" value="Genomic_DNA"/>
</dbReference>
<reference evidence="1 2" key="1">
    <citation type="submission" date="2014-04" db="EMBL/GenBank/DDBJ databases">
        <title>Genome evolution of avian class.</title>
        <authorList>
            <person name="Zhang G."/>
            <person name="Li C."/>
        </authorList>
    </citation>
    <scope>NUCLEOTIDE SEQUENCE [LARGE SCALE GENOMIC DNA]</scope>
    <source>
        <strain evidence="1">BGI_N306</strain>
    </source>
</reference>
<sequence>SKLKEGRFRLDIRKKFFTMRVVRHWNRLPREAVDAPSLKVFKAILDGALSNLV</sequence>
<evidence type="ECO:0000313" key="1">
    <source>
        <dbReference type="EMBL" id="KFR00447.1"/>
    </source>
</evidence>
<accession>A0A091VAW6</accession>
<dbReference type="PhylomeDB" id="A0A091VAW6"/>
<organism evidence="1 2">
    <name type="scientific">Opisthocomus hoazin</name>
    <name type="common">Hoatzin</name>
    <name type="synonym">Phasianus hoazin</name>
    <dbReference type="NCBI Taxonomy" id="30419"/>
    <lineage>
        <taxon>Eukaryota</taxon>
        <taxon>Metazoa</taxon>
        <taxon>Chordata</taxon>
        <taxon>Craniata</taxon>
        <taxon>Vertebrata</taxon>
        <taxon>Euteleostomi</taxon>
        <taxon>Archelosauria</taxon>
        <taxon>Archosauria</taxon>
        <taxon>Dinosauria</taxon>
        <taxon>Saurischia</taxon>
        <taxon>Theropoda</taxon>
        <taxon>Coelurosauria</taxon>
        <taxon>Aves</taxon>
        <taxon>Neognathae</taxon>
        <taxon>Neoaves</taxon>
        <taxon>Opisthocomiformes</taxon>
        <taxon>Opisthocomidae</taxon>
        <taxon>Opisthocomus</taxon>
    </lineage>
</organism>
<feature type="non-terminal residue" evidence="1">
    <location>
        <position position="1"/>
    </location>
</feature>
<dbReference type="Proteomes" id="UP000053605">
    <property type="component" value="Unassembled WGS sequence"/>
</dbReference>
<evidence type="ECO:0000313" key="2">
    <source>
        <dbReference type="Proteomes" id="UP000053605"/>
    </source>
</evidence>
<evidence type="ECO:0008006" key="3">
    <source>
        <dbReference type="Google" id="ProtNLM"/>
    </source>
</evidence>
<proteinExistence type="predicted"/>
<feature type="non-terminal residue" evidence="1">
    <location>
        <position position="53"/>
    </location>
</feature>